<keyword evidence="1" id="KW-0732">Signal</keyword>
<dbReference type="EMBL" id="PDJI01000004">
    <property type="protein sequence ID" value="PFG38997.1"/>
    <property type="molecule type" value="Genomic_DNA"/>
</dbReference>
<evidence type="ECO:0008006" key="5">
    <source>
        <dbReference type="Google" id="ProtNLM"/>
    </source>
</evidence>
<gene>
    <name evidence="3" type="ORF">ATJ97_1491</name>
</gene>
<sequence>MVAIIINVVLGNAISEAVDAAESAAPAVAPSPSPADAADEQTVDTEQPAEPADAEAPAAAGGLLPLGQPAEVGDYTITVTGLNLDADEAIAQADEFNPPAEGQYVIADLSVVYNGTEEGNPWMDLSYIFTGTDAEEYDDGTCMAIEENSVVNVPTLATGDGADYEVCMDVPADAIEGGTFSVGPFLSFDASERATWAIN</sequence>
<evidence type="ECO:0000256" key="1">
    <source>
        <dbReference type="ARBA" id="ARBA00022729"/>
    </source>
</evidence>
<proteinExistence type="predicted"/>
<dbReference type="Proteomes" id="UP000222106">
    <property type="component" value="Unassembled WGS sequence"/>
</dbReference>
<evidence type="ECO:0000256" key="2">
    <source>
        <dbReference type="SAM" id="MobiDB-lite"/>
    </source>
</evidence>
<name>A0A2A9EIU4_9MICO</name>
<keyword evidence="4" id="KW-1185">Reference proteome</keyword>
<protein>
    <recommendedName>
        <fullName evidence="5">DUF4352 domain-containing protein</fullName>
    </recommendedName>
</protein>
<feature type="compositionally biased region" description="Low complexity" evidence="2">
    <location>
        <begin position="25"/>
        <end position="36"/>
    </location>
</feature>
<evidence type="ECO:0000313" key="3">
    <source>
        <dbReference type="EMBL" id="PFG38997.1"/>
    </source>
</evidence>
<dbReference type="AlphaFoldDB" id="A0A2A9EIU4"/>
<comment type="caution">
    <text evidence="3">The sequence shown here is derived from an EMBL/GenBank/DDBJ whole genome shotgun (WGS) entry which is preliminary data.</text>
</comment>
<organism evidence="3 4">
    <name type="scientific">Georgenia soli</name>
    <dbReference type="NCBI Taxonomy" id="638953"/>
    <lineage>
        <taxon>Bacteria</taxon>
        <taxon>Bacillati</taxon>
        <taxon>Actinomycetota</taxon>
        <taxon>Actinomycetes</taxon>
        <taxon>Micrococcales</taxon>
        <taxon>Bogoriellaceae</taxon>
        <taxon>Georgenia</taxon>
    </lineage>
</organism>
<reference evidence="3 4" key="1">
    <citation type="submission" date="2017-10" db="EMBL/GenBank/DDBJ databases">
        <title>Sequencing the genomes of 1000 actinobacteria strains.</title>
        <authorList>
            <person name="Klenk H.-P."/>
        </authorList>
    </citation>
    <scope>NUCLEOTIDE SEQUENCE [LARGE SCALE GENOMIC DNA]</scope>
    <source>
        <strain evidence="3 4">DSM 21838</strain>
    </source>
</reference>
<feature type="region of interest" description="Disordered" evidence="2">
    <location>
        <begin position="25"/>
        <end position="65"/>
    </location>
</feature>
<dbReference type="Gene3D" id="2.60.40.1240">
    <property type="match status" value="1"/>
</dbReference>
<accession>A0A2A9EIU4</accession>
<dbReference type="InterPro" id="IPR029050">
    <property type="entry name" value="Immunoprotect_excell_Ig-like"/>
</dbReference>
<feature type="compositionally biased region" description="Low complexity" evidence="2">
    <location>
        <begin position="48"/>
        <end position="65"/>
    </location>
</feature>
<evidence type="ECO:0000313" key="4">
    <source>
        <dbReference type="Proteomes" id="UP000222106"/>
    </source>
</evidence>